<accession>A0A2M4APG3</accession>
<sequence length="348" mass="39610">MPKRWGELKNGDAERKKEVQSNGILLPISKMVQFQQIKLPYTITKAKRLPLKNSLVTQTVEVMKQTEMIQTLIDTYSTKSGCGYILNPCQLMPTVHFPASNVADLTRNERVTRPFWFVPYTSTPFTRGEPKNHVQLSRAVVLQALRKAACGLLCMVGFSEINESALTMFVDGLDQHMSLLVHSLRSVLGTSSDADERDPSSDALMLERMHLWLERTSLCNLHNYEKQITLKNRHEVREFRDISEEYERLLQENQLTVQSMQQKLGEIKEEEYLNFIDSQSHSSNGTIMEGTTLSIVNFINGESVNGFKEILDGELLESNSAQEPKDRMYQQVYQGQHFAPVGGIPHVS</sequence>
<keyword evidence="1" id="KW-0175">Coiled coil</keyword>
<protein>
    <submittedName>
        <fullName evidence="2">Uncharacterized protein</fullName>
    </submittedName>
</protein>
<dbReference type="EMBL" id="GGFK01009360">
    <property type="protein sequence ID" value="MBW42681.1"/>
    <property type="molecule type" value="Transcribed_RNA"/>
</dbReference>
<name>A0A2M4APG3_9DIPT</name>
<evidence type="ECO:0000256" key="1">
    <source>
        <dbReference type="SAM" id="Coils"/>
    </source>
</evidence>
<evidence type="ECO:0000313" key="2">
    <source>
        <dbReference type="EMBL" id="MBW42681.1"/>
    </source>
</evidence>
<dbReference type="AlphaFoldDB" id="A0A2M4APG3"/>
<dbReference type="InterPro" id="IPR039460">
    <property type="entry name" value="SUPT7L/Spt7"/>
</dbReference>
<reference evidence="2" key="1">
    <citation type="submission" date="2018-01" db="EMBL/GenBank/DDBJ databases">
        <title>An insight into the sialome of Amazonian anophelines.</title>
        <authorList>
            <person name="Ribeiro J.M."/>
            <person name="Scarpassa V."/>
            <person name="Calvo E."/>
        </authorList>
    </citation>
    <scope>NUCLEOTIDE SEQUENCE</scope>
    <source>
        <tissue evidence="2">Salivary glands</tissue>
    </source>
</reference>
<organism evidence="2">
    <name type="scientific">Anopheles triannulatus</name>
    <dbReference type="NCBI Taxonomy" id="58253"/>
    <lineage>
        <taxon>Eukaryota</taxon>
        <taxon>Metazoa</taxon>
        <taxon>Ecdysozoa</taxon>
        <taxon>Arthropoda</taxon>
        <taxon>Hexapoda</taxon>
        <taxon>Insecta</taxon>
        <taxon>Pterygota</taxon>
        <taxon>Neoptera</taxon>
        <taxon>Endopterygota</taxon>
        <taxon>Diptera</taxon>
        <taxon>Nematocera</taxon>
        <taxon>Culicoidea</taxon>
        <taxon>Culicidae</taxon>
        <taxon>Anophelinae</taxon>
        <taxon>Anopheles</taxon>
    </lineage>
</organism>
<proteinExistence type="predicted"/>
<feature type="coiled-coil region" evidence="1">
    <location>
        <begin position="243"/>
        <end position="270"/>
    </location>
</feature>
<dbReference type="PANTHER" id="PTHR28598:SF1">
    <property type="entry name" value="STAGA COMPLEX 65 SUBUNIT GAMMA"/>
    <property type="match status" value="1"/>
</dbReference>
<dbReference type="PANTHER" id="PTHR28598">
    <property type="entry name" value="STAGA COMPLEX 65 SUBUNIT GAMMA"/>
    <property type="match status" value="1"/>
</dbReference>
<dbReference type="GO" id="GO:0003713">
    <property type="term" value="F:transcription coactivator activity"/>
    <property type="evidence" value="ECO:0007669"/>
    <property type="project" value="TreeGrafter"/>
</dbReference>
<dbReference type="GO" id="GO:0000124">
    <property type="term" value="C:SAGA complex"/>
    <property type="evidence" value="ECO:0007669"/>
    <property type="project" value="InterPro"/>
</dbReference>